<dbReference type="InterPro" id="IPR036259">
    <property type="entry name" value="MFS_trans_sf"/>
</dbReference>
<feature type="transmembrane region" description="Helical" evidence="14">
    <location>
        <begin position="591"/>
        <end position="611"/>
    </location>
</feature>
<comment type="cofactor">
    <cofactor evidence="1">
        <name>Zn(2+)</name>
        <dbReference type="ChEBI" id="CHEBI:29105"/>
    </cofactor>
</comment>
<sequence length="982" mass="108965">MMTRIKLEPAASGGAGGPSLPLAIYGTIIHSVTAQEVEFLEQGLLVVNEDGKIAHLDKNVQPSEMAEVLSRYGLDRSSPSVRTLERGQFLIPGFIDTHNHAPQWTQRGTGRGKEIIEWLNKTTFPHEARFEDPEYARKTYAACVDGFLKQGVTTASYYGSLHGEATKILADICLEKGQRAFVGKCNMNRNAPDYYRDVSAEESIRVTEDFIAYARKVDPEASLVTPILTPRFAVACDADVLSGLGQIAANNPDLPIQTHFNETVQEMDITKKLFPEFDYEADLYEHFGLLNRRSILAHCIYMNEYELGRLKTLDCGVAHCPVSNTTSGNFGTAPVREYLRRGIKVGLGTDSGGGYSSSIIDAMRQAFVVSKAKAWATEGRDPALTHNEMFYLATLGGAKVCCLDDKVGSFAVGKEFDGLEIRTIGKDAGVITMVEDIDTTVDIFEKFIMSGDDRNIARLPPSTLAPSSSSEKNEKSHEAEVDVSAGETFPAVEKDVTSSDGDDALRLAGTHAHQFDEKYYLALRRKIDLHVMPLLVFVYFTQFLDKNILSYASIMGFPVTGIWYNDVAQAFYMGFLVWMFPTQYIGQKFPIARYLGVHIIAWGALVMLHAVCHNFAGFYALRFFLGILEACVSPSLILIVSMWYKQNERASRIGWFYAGNLSTSVVGGAVAYGITFYKGSIEPWKLLYLVLGALAIVNGVLVFFFLPSSPVTAHFLSEEERIAALERVRLDQAGTHSKHIKRYQIVETFKDIRTWIMFLIIMCLGVPNGGNSAFSNIITKSFGWTSRQSLLLDMPRAAIGGFAVVAVGWLSDRINDRMTLILLFTLPTLIGMIIMTTMQYSGKKGVLEFAQLFQNLSAPCFPLCYAWNASNTGGHTKKVTVNSFTLFTFGVGSVVGTYIFLPKDAPGYIPGKAAIVVLTVVMMLCCAAMAYVNVRWNKQKKAALDKLITENGWTEQDMEREREKAAFLDLTDRENVFFTYTR</sequence>
<dbReference type="OrthoDB" id="194468at2759"/>
<evidence type="ECO:0000256" key="6">
    <source>
        <dbReference type="ARBA" id="ARBA00022723"/>
    </source>
</evidence>
<dbReference type="InterPro" id="IPR051607">
    <property type="entry name" value="Metallo-dep_hydrolases"/>
</dbReference>
<evidence type="ECO:0000313" key="16">
    <source>
        <dbReference type="EMBL" id="RKU43752.1"/>
    </source>
</evidence>
<evidence type="ECO:0000256" key="11">
    <source>
        <dbReference type="ARBA" id="ARBA00069860"/>
    </source>
</evidence>
<feature type="compositionally biased region" description="Basic and acidic residues" evidence="13">
    <location>
        <begin position="471"/>
        <end position="480"/>
    </location>
</feature>
<evidence type="ECO:0000256" key="5">
    <source>
        <dbReference type="ARBA" id="ARBA00012781"/>
    </source>
</evidence>
<organism evidence="16 17">
    <name type="scientific">Coniochaeta pulveracea</name>
    <dbReference type="NCBI Taxonomy" id="177199"/>
    <lineage>
        <taxon>Eukaryota</taxon>
        <taxon>Fungi</taxon>
        <taxon>Dikarya</taxon>
        <taxon>Ascomycota</taxon>
        <taxon>Pezizomycotina</taxon>
        <taxon>Sordariomycetes</taxon>
        <taxon>Sordariomycetidae</taxon>
        <taxon>Coniochaetales</taxon>
        <taxon>Coniochaetaceae</taxon>
        <taxon>Coniochaeta</taxon>
    </lineage>
</organism>
<evidence type="ECO:0000256" key="14">
    <source>
        <dbReference type="SAM" id="Phobius"/>
    </source>
</evidence>
<dbReference type="GO" id="GO:0008892">
    <property type="term" value="F:guanine deaminase activity"/>
    <property type="evidence" value="ECO:0007669"/>
    <property type="project" value="UniProtKB-EC"/>
</dbReference>
<feature type="transmembrane region" description="Helical" evidence="14">
    <location>
        <begin position="849"/>
        <end position="867"/>
    </location>
</feature>
<dbReference type="Gene3D" id="3.20.20.140">
    <property type="entry name" value="Metal-dependent hydrolases"/>
    <property type="match status" value="1"/>
</dbReference>
<comment type="pathway">
    <text evidence="3">Purine metabolism; guanine degradation; xanthine from guanine: step 1/1.</text>
</comment>
<comment type="caution">
    <text evidence="16">The sequence shown here is derived from an EMBL/GenBank/DDBJ whole genome shotgun (WGS) entry which is preliminary data.</text>
</comment>
<dbReference type="InterPro" id="IPR011059">
    <property type="entry name" value="Metal-dep_hydrolase_composite"/>
</dbReference>
<feature type="transmembrane region" description="Helical" evidence="14">
    <location>
        <begin position="794"/>
        <end position="811"/>
    </location>
</feature>
<keyword evidence="6" id="KW-0479">Metal-binding</keyword>
<gene>
    <name evidence="16" type="ORF">DL546_006238</name>
</gene>
<accession>A0A420Y7A5</accession>
<dbReference type="GO" id="GO:0005829">
    <property type="term" value="C:cytosol"/>
    <property type="evidence" value="ECO:0007669"/>
    <property type="project" value="TreeGrafter"/>
</dbReference>
<dbReference type="AlphaFoldDB" id="A0A420Y7A5"/>
<comment type="function">
    <text evidence="10">Catalyzes the hydrolytic deamination of guanine, producing xanthine and ammonia.</text>
</comment>
<dbReference type="Proteomes" id="UP000275385">
    <property type="component" value="Unassembled WGS sequence"/>
</dbReference>
<dbReference type="Gene3D" id="1.20.1250.20">
    <property type="entry name" value="MFS general substrate transporter like domains"/>
    <property type="match status" value="2"/>
</dbReference>
<evidence type="ECO:0000256" key="9">
    <source>
        <dbReference type="ARBA" id="ARBA00051148"/>
    </source>
</evidence>
<dbReference type="PANTHER" id="PTHR11271:SF49">
    <property type="entry name" value="GUANINE DEAMINASE"/>
    <property type="match status" value="1"/>
</dbReference>
<dbReference type="Gene3D" id="2.30.40.10">
    <property type="entry name" value="Urease, subunit C, domain 1"/>
    <property type="match status" value="1"/>
</dbReference>
<evidence type="ECO:0000256" key="8">
    <source>
        <dbReference type="ARBA" id="ARBA00022833"/>
    </source>
</evidence>
<evidence type="ECO:0000256" key="2">
    <source>
        <dbReference type="ARBA" id="ARBA00004141"/>
    </source>
</evidence>
<feature type="transmembrane region" description="Helical" evidence="14">
    <location>
        <begin position="623"/>
        <end position="643"/>
    </location>
</feature>
<feature type="transmembrane region" description="Helical" evidence="14">
    <location>
        <begin position="913"/>
        <end position="932"/>
    </location>
</feature>
<evidence type="ECO:0000256" key="3">
    <source>
        <dbReference type="ARBA" id="ARBA00004984"/>
    </source>
</evidence>
<feature type="domain" description="Amidohydrolase-related" evidence="15">
    <location>
        <begin position="89"/>
        <end position="417"/>
    </location>
</feature>
<dbReference type="PANTHER" id="PTHR11271">
    <property type="entry name" value="GUANINE DEAMINASE"/>
    <property type="match status" value="1"/>
</dbReference>
<feature type="transmembrane region" description="Helical" evidence="14">
    <location>
        <begin position="686"/>
        <end position="706"/>
    </location>
</feature>
<feature type="transmembrane region" description="Helical" evidence="14">
    <location>
        <begin position="879"/>
        <end position="901"/>
    </location>
</feature>
<name>A0A420Y7A5_9PEZI</name>
<dbReference type="Pfam" id="PF01979">
    <property type="entry name" value="Amidohydro_1"/>
    <property type="match status" value="1"/>
</dbReference>
<dbReference type="GO" id="GO:0022857">
    <property type="term" value="F:transmembrane transporter activity"/>
    <property type="evidence" value="ECO:0007669"/>
    <property type="project" value="InterPro"/>
</dbReference>
<dbReference type="SUPFAM" id="SSF103473">
    <property type="entry name" value="MFS general substrate transporter"/>
    <property type="match status" value="1"/>
</dbReference>
<dbReference type="EMBL" id="QVQW01000039">
    <property type="protein sequence ID" value="RKU43752.1"/>
    <property type="molecule type" value="Genomic_DNA"/>
</dbReference>
<dbReference type="FunFam" id="3.20.20.140:FF:000022">
    <property type="entry name" value="Guanine deaminase"/>
    <property type="match status" value="1"/>
</dbReference>
<evidence type="ECO:0000256" key="7">
    <source>
        <dbReference type="ARBA" id="ARBA00022801"/>
    </source>
</evidence>
<dbReference type="GO" id="GO:0006147">
    <property type="term" value="P:guanine catabolic process"/>
    <property type="evidence" value="ECO:0007669"/>
    <property type="project" value="UniProtKB-UniPathway"/>
</dbReference>
<dbReference type="InterPro" id="IPR006680">
    <property type="entry name" value="Amidohydro-rel"/>
</dbReference>
<evidence type="ECO:0000256" key="13">
    <source>
        <dbReference type="SAM" id="MobiDB-lite"/>
    </source>
</evidence>
<reference evidence="16 17" key="1">
    <citation type="submission" date="2018-08" db="EMBL/GenBank/DDBJ databases">
        <title>Draft genome of the lignicolous fungus Coniochaeta pulveracea.</title>
        <authorList>
            <person name="Borstlap C.J."/>
            <person name="De Witt R.N."/>
            <person name="Botha A."/>
            <person name="Volschenk H."/>
        </authorList>
    </citation>
    <scope>NUCLEOTIDE SEQUENCE [LARGE SCALE GENOMIC DNA]</scope>
    <source>
        <strain evidence="16 17">CAB683</strain>
    </source>
</reference>
<protein>
    <recommendedName>
        <fullName evidence="11">Probable guanine deaminase</fullName>
        <ecNumber evidence="5">3.5.4.3</ecNumber>
    </recommendedName>
    <alternativeName>
        <fullName evidence="12">Guanine aminohydrolase</fullName>
    </alternativeName>
</protein>
<evidence type="ECO:0000259" key="15">
    <source>
        <dbReference type="Pfam" id="PF01979"/>
    </source>
</evidence>
<comment type="similarity">
    <text evidence="4">Belongs to the metallo-dependent hydrolases superfamily. ATZ/TRZ family.</text>
</comment>
<feature type="transmembrane region" description="Helical" evidence="14">
    <location>
        <begin position="655"/>
        <end position="674"/>
    </location>
</feature>
<keyword evidence="14" id="KW-1133">Transmembrane helix</keyword>
<evidence type="ECO:0000313" key="17">
    <source>
        <dbReference type="Proteomes" id="UP000275385"/>
    </source>
</evidence>
<comment type="subcellular location">
    <subcellularLocation>
        <location evidence="2">Membrane</location>
        <topology evidence="2">Multi-pass membrane protein</topology>
    </subcellularLocation>
</comment>
<dbReference type="STRING" id="177199.A0A420Y7A5"/>
<keyword evidence="8" id="KW-0862">Zinc</keyword>
<dbReference type="GO" id="GO:0016020">
    <property type="term" value="C:membrane"/>
    <property type="evidence" value="ECO:0007669"/>
    <property type="project" value="UniProtKB-SubCell"/>
</dbReference>
<dbReference type="InterPro" id="IPR032466">
    <property type="entry name" value="Metal_Hydrolase"/>
</dbReference>
<keyword evidence="7" id="KW-0378">Hydrolase</keyword>
<keyword evidence="14" id="KW-0472">Membrane</keyword>
<evidence type="ECO:0000256" key="1">
    <source>
        <dbReference type="ARBA" id="ARBA00001947"/>
    </source>
</evidence>
<dbReference type="InterPro" id="IPR011701">
    <property type="entry name" value="MFS"/>
</dbReference>
<dbReference type="SUPFAM" id="SSF51556">
    <property type="entry name" value="Metallo-dependent hydrolases"/>
    <property type="match status" value="1"/>
</dbReference>
<dbReference type="EC" id="3.5.4.3" evidence="5"/>
<feature type="transmembrane region" description="Helical" evidence="14">
    <location>
        <begin position="818"/>
        <end position="837"/>
    </location>
</feature>
<feature type="compositionally biased region" description="Low complexity" evidence="13">
    <location>
        <begin position="459"/>
        <end position="470"/>
    </location>
</feature>
<evidence type="ECO:0000256" key="10">
    <source>
        <dbReference type="ARBA" id="ARBA00056079"/>
    </source>
</evidence>
<evidence type="ECO:0000256" key="4">
    <source>
        <dbReference type="ARBA" id="ARBA00006745"/>
    </source>
</evidence>
<dbReference type="Pfam" id="PF07690">
    <property type="entry name" value="MFS_1"/>
    <property type="match status" value="1"/>
</dbReference>
<evidence type="ECO:0000256" key="12">
    <source>
        <dbReference type="ARBA" id="ARBA00083147"/>
    </source>
</evidence>
<comment type="catalytic activity">
    <reaction evidence="9">
        <text>guanine + H2O + H(+) = xanthine + NH4(+)</text>
        <dbReference type="Rhea" id="RHEA:14665"/>
        <dbReference type="ChEBI" id="CHEBI:15377"/>
        <dbReference type="ChEBI" id="CHEBI:15378"/>
        <dbReference type="ChEBI" id="CHEBI:16235"/>
        <dbReference type="ChEBI" id="CHEBI:17712"/>
        <dbReference type="ChEBI" id="CHEBI:28938"/>
        <dbReference type="EC" id="3.5.4.3"/>
    </reaction>
</comment>
<feature type="region of interest" description="Disordered" evidence="13">
    <location>
        <begin position="459"/>
        <end position="483"/>
    </location>
</feature>
<keyword evidence="17" id="KW-1185">Reference proteome</keyword>
<feature type="transmembrane region" description="Helical" evidence="14">
    <location>
        <begin position="556"/>
        <end position="579"/>
    </location>
</feature>
<proteinExistence type="inferred from homology"/>
<feature type="transmembrane region" description="Helical" evidence="14">
    <location>
        <begin position="755"/>
        <end position="774"/>
    </location>
</feature>
<dbReference type="UniPathway" id="UPA00603">
    <property type="reaction ID" value="UER00660"/>
</dbReference>
<keyword evidence="14" id="KW-0812">Transmembrane</keyword>
<dbReference type="GO" id="GO:0008270">
    <property type="term" value="F:zinc ion binding"/>
    <property type="evidence" value="ECO:0007669"/>
    <property type="project" value="TreeGrafter"/>
</dbReference>